<comment type="caution">
    <text evidence="1">The sequence shown here is derived from an EMBL/GenBank/DDBJ whole genome shotgun (WGS) entry which is preliminary data.</text>
</comment>
<evidence type="ECO:0000313" key="1">
    <source>
        <dbReference type="EMBL" id="KAA8914153.1"/>
    </source>
</evidence>
<dbReference type="EMBL" id="VXIS01000008">
    <property type="protein sequence ID" value="KAA8914153.1"/>
    <property type="molecule type" value="Genomic_DNA"/>
</dbReference>
<proteinExistence type="predicted"/>
<evidence type="ECO:0000313" key="2">
    <source>
        <dbReference type="Proteomes" id="UP000326924"/>
    </source>
</evidence>
<dbReference type="InParanoid" id="A0A5J5FA94"/>
<reference evidence="1 2" key="1">
    <citation type="submission" date="2019-09" db="EMBL/GenBank/DDBJ databases">
        <title>Draft genome of the ectomycorrhizal ascomycete Sphaerosporella brunnea.</title>
        <authorList>
            <consortium name="DOE Joint Genome Institute"/>
            <person name="Benucci G.M."/>
            <person name="Marozzi G."/>
            <person name="Antonielli L."/>
            <person name="Sanchez S."/>
            <person name="Marco P."/>
            <person name="Wang X."/>
            <person name="Falini L.B."/>
            <person name="Barry K."/>
            <person name="Haridas S."/>
            <person name="Lipzen A."/>
            <person name="Labutti K."/>
            <person name="Grigoriev I.V."/>
            <person name="Murat C."/>
            <person name="Martin F."/>
            <person name="Albertini E."/>
            <person name="Donnini D."/>
            <person name="Bonito G."/>
        </authorList>
    </citation>
    <scope>NUCLEOTIDE SEQUENCE [LARGE SCALE GENOMIC DNA]</scope>
    <source>
        <strain evidence="1 2">Sb_GMNB300</strain>
    </source>
</reference>
<organism evidence="1 2">
    <name type="scientific">Sphaerosporella brunnea</name>
    <dbReference type="NCBI Taxonomy" id="1250544"/>
    <lineage>
        <taxon>Eukaryota</taxon>
        <taxon>Fungi</taxon>
        <taxon>Dikarya</taxon>
        <taxon>Ascomycota</taxon>
        <taxon>Pezizomycotina</taxon>
        <taxon>Pezizomycetes</taxon>
        <taxon>Pezizales</taxon>
        <taxon>Pyronemataceae</taxon>
        <taxon>Sphaerosporella</taxon>
    </lineage>
</organism>
<dbReference type="AlphaFoldDB" id="A0A5J5FA94"/>
<sequence>MFAPLDAHRLHIPAHAILHKSGLQLDPVHGNLDQAVLYAGTPRLGHRSPPKRVDLTGLWQSVQAERQATPAREEHCPPAVPNEEKEVFQSARETLQGEEDNDQDLYSKGATCLLSPRRWMWTGAFRQVLAS</sequence>
<accession>A0A5J5FA94</accession>
<keyword evidence="2" id="KW-1185">Reference proteome</keyword>
<dbReference type="Proteomes" id="UP000326924">
    <property type="component" value="Unassembled WGS sequence"/>
</dbReference>
<name>A0A5J5FA94_9PEZI</name>
<gene>
    <name evidence="1" type="ORF">FN846DRAFT_902251</name>
</gene>
<protein>
    <submittedName>
        <fullName evidence="1">Uncharacterized protein</fullName>
    </submittedName>
</protein>